<dbReference type="PANTHER" id="PTHR30619">
    <property type="entry name" value="DNA INTERNALIZATION/COMPETENCE PROTEIN COMEC/REC2"/>
    <property type="match status" value="1"/>
</dbReference>
<comment type="caution">
    <text evidence="2">The sequence shown here is derived from an EMBL/GenBank/DDBJ whole genome shotgun (WGS) entry which is preliminary data.</text>
</comment>
<dbReference type="InterPro" id="IPR035681">
    <property type="entry name" value="ComA-like_MBL"/>
</dbReference>
<dbReference type="Pfam" id="PF00753">
    <property type="entry name" value="Lactamase_B"/>
    <property type="match status" value="1"/>
</dbReference>
<proteinExistence type="predicted"/>
<dbReference type="CDD" id="cd07731">
    <property type="entry name" value="ComA-like_MBL-fold"/>
    <property type="match status" value="1"/>
</dbReference>
<dbReference type="SMART" id="SM00849">
    <property type="entry name" value="Lactamase_B"/>
    <property type="match status" value="1"/>
</dbReference>
<evidence type="ECO:0000259" key="1">
    <source>
        <dbReference type="SMART" id="SM00849"/>
    </source>
</evidence>
<dbReference type="Proteomes" id="UP000228809">
    <property type="component" value="Unassembled WGS sequence"/>
</dbReference>
<evidence type="ECO:0000313" key="3">
    <source>
        <dbReference type="Proteomes" id="UP000228809"/>
    </source>
</evidence>
<accession>A0A2M6WEJ4</accession>
<feature type="domain" description="Metallo-beta-lactamase" evidence="1">
    <location>
        <begin position="44"/>
        <end position="242"/>
    </location>
</feature>
<dbReference type="InterPro" id="IPR001279">
    <property type="entry name" value="Metallo-B-lactamas"/>
</dbReference>
<evidence type="ECO:0000313" key="2">
    <source>
        <dbReference type="EMBL" id="PIT91220.1"/>
    </source>
</evidence>
<organism evidence="2 3">
    <name type="scientific">Candidatus Kaiserbacteria bacterium CG10_big_fil_rev_8_21_14_0_10_49_17</name>
    <dbReference type="NCBI Taxonomy" id="1974609"/>
    <lineage>
        <taxon>Bacteria</taxon>
        <taxon>Candidatus Kaiseribacteriota</taxon>
    </lineage>
</organism>
<dbReference type="Gene3D" id="3.60.15.10">
    <property type="entry name" value="Ribonuclease Z/Hydroxyacylglutathione hydrolase-like"/>
    <property type="match status" value="1"/>
</dbReference>
<dbReference type="AlphaFoldDB" id="A0A2M6WEJ4"/>
<sequence length="285" mass="30423">MRFSKTKVLLSLLCVLLLINAVIFYGLTLKESSALTISFLDVGQGDAIFIEAPTGNQMLIDGGRGKGVLSELSRVVPFFDRSIDVILATHPDADHIAGLIDVFPRYDISLFLESGVEHETGVTDSLERIVNAEAGLTRVLARAGMRVHLGGGARLDILFPDRDVSGIESNAGSVVARLSYGETSVMLTGDSPVAIEAYLASHFGGALHSTILKLGHHGSKTSSSLPFLSAVSPDVGIISAGKDNTYGHPHQEVLERVAELGIPLVSTIDLGMIQFVSDGKTFRRR</sequence>
<gene>
    <name evidence="2" type="ORF">COU17_01785</name>
</gene>
<dbReference type="PANTHER" id="PTHR30619:SF1">
    <property type="entry name" value="RECOMBINATION PROTEIN 2"/>
    <property type="match status" value="1"/>
</dbReference>
<reference evidence="3" key="1">
    <citation type="submission" date="2017-09" db="EMBL/GenBank/DDBJ databases">
        <title>Depth-based differentiation of microbial function through sediment-hosted aquifers and enrichment of novel symbionts in the deep terrestrial subsurface.</title>
        <authorList>
            <person name="Probst A.J."/>
            <person name="Ladd B."/>
            <person name="Jarett J.K."/>
            <person name="Geller-Mcgrath D.E."/>
            <person name="Sieber C.M.K."/>
            <person name="Emerson J.B."/>
            <person name="Anantharaman K."/>
            <person name="Thomas B.C."/>
            <person name="Malmstrom R."/>
            <person name="Stieglmeier M."/>
            <person name="Klingl A."/>
            <person name="Woyke T."/>
            <person name="Ryan C.M."/>
            <person name="Banfield J.F."/>
        </authorList>
    </citation>
    <scope>NUCLEOTIDE SEQUENCE [LARGE SCALE GENOMIC DNA]</scope>
</reference>
<dbReference type="EMBL" id="PFBJ01000007">
    <property type="protein sequence ID" value="PIT91220.1"/>
    <property type="molecule type" value="Genomic_DNA"/>
</dbReference>
<dbReference type="InterPro" id="IPR036866">
    <property type="entry name" value="RibonucZ/Hydroxyglut_hydro"/>
</dbReference>
<protein>
    <recommendedName>
        <fullName evidence="1">Metallo-beta-lactamase domain-containing protein</fullName>
    </recommendedName>
</protein>
<dbReference type="InterPro" id="IPR052159">
    <property type="entry name" value="Competence_DNA_uptake"/>
</dbReference>
<dbReference type="SUPFAM" id="SSF56281">
    <property type="entry name" value="Metallo-hydrolase/oxidoreductase"/>
    <property type="match status" value="1"/>
</dbReference>
<name>A0A2M6WEJ4_9BACT</name>